<comment type="caution">
    <text evidence="5">The sequence shown here is derived from an EMBL/GenBank/DDBJ whole genome shotgun (WGS) entry which is preliminary data.</text>
</comment>
<dbReference type="Pfam" id="PF03999">
    <property type="entry name" value="MAP65_ASE1"/>
    <property type="match status" value="1"/>
</dbReference>
<dbReference type="SMART" id="SM00322">
    <property type="entry name" value="KH"/>
    <property type="match status" value="1"/>
</dbReference>
<dbReference type="PANTHER" id="PTHR11208">
    <property type="entry name" value="RNA-BINDING PROTEIN RELATED"/>
    <property type="match status" value="1"/>
</dbReference>
<feature type="compositionally biased region" description="Polar residues" evidence="3">
    <location>
        <begin position="988"/>
        <end position="997"/>
    </location>
</feature>
<dbReference type="GO" id="GO:0005524">
    <property type="term" value="F:ATP binding"/>
    <property type="evidence" value="ECO:0007669"/>
    <property type="project" value="InterPro"/>
</dbReference>
<dbReference type="GO" id="GO:0048024">
    <property type="term" value="P:regulation of mRNA splicing, via spliceosome"/>
    <property type="evidence" value="ECO:0007669"/>
    <property type="project" value="TreeGrafter"/>
</dbReference>
<feature type="region of interest" description="Disordered" evidence="3">
    <location>
        <begin position="77"/>
        <end position="99"/>
    </location>
</feature>
<evidence type="ECO:0000313" key="6">
    <source>
        <dbReference type="Proteomes" id="UP000031036"/>
    </source>
</evidence>
<dbReference type="SUPFAM" id="SSF56112">
    <property type="entry name" value="Protein kinase-like (PK-like)"/>
    <property type="match status" value="1"/>
</dbReference>
<dbReference type="InterPro" id="IPR000719">
    <property type="entry name" value="Prot_kinase_dom"/>
</dbReference>
<dbReference type="Pfam" id="PF07714">
    <property type="entry name" value="PK_Tyr_Ser-Thr"/>
    <property type="match status" value="1"/>
</dbReference>
<dbReference type="Gene3D" id="1.10.510.10">
    <property type="entry name" value="Transferase(Phosphotransferase) domain 1"/>
    <property type="match status" value="1"/>
</dbReference>
<feature type="region of interest" description="Disordered" evidence="3">
    <location>
        <begin position="975"/>
        <end position="1013"/>
    </location>
</feature>
<dbReference type="PROSITE" id="PS00109">
    <property type="entry name" value="PROTEIN_KINASE_TYR"/>
    <property type="match status" value="1"/>
</dbReference>
<feature type="compositionally biased region" description="Polar residues" evidence="3">
    <location>
        <begin position="86"/>
        <end position="99"/>
    </location>
</feature>
<feature type="compositionally biased region" description="Low complexity" evidence="3">
    <location>
        <begin position="917"/>
        <end position="928"/>
    </location>
</feature>
<dbReference type="AlphaFoldDB" id="A0A0B2VUP4"/>
<dbReference type="InterPro" id="IPR020635">
    <property type="entry name" value="Tyr_kinase_cat_dom"/>
</dbReference>
<dbReference type="GO" id="GO:0004713">
    <property type="term" value="F:protein tyrosine kinase activity"/>
    <property type="evidence" value="ECO:0007669"/>
    <property type="project" value="InterPro"/>
</dbReference>
<protein>
    <submittedName>
        <fullName evidence="5">Female germline-specific tumor suppressor gld-1</fullName>
    </submittedName>
</protein>
<dbReference type="Gene3D" id="3.30.1370.10">
    <property type="entry name" value="K Homology domain, type 1"/>
    <property type="match status" value="1"/>
</dbReference>
<dbReference type="InterPro" id="IPR032377">
    <property type="entry name" value="STAR_dimer"/>
</dbReference>
<dbReference type="PANTHER" id="PTHR11208:SF125">
    <property type="entry name" value="KH DOMAIN-CONTAINING RNA-BINDING PROTEIN QKI"/>
    <property type="match status" value="1"/>
</dbReference>
<feature type="region of interest" description="Disordered" evidence="3">
    <location>
        <begin position="913"/>
        <end position="941"/>
    </location>
</feature>
<dbReference type="InterPro" id="IPR008266">
    <property type="entry name" value="Tyr_kinase_AS"/>
</dbReference>
<keyword evidence="1" id="KW-0217">Developmental protein</keyword>
<reference evidence="5 6" key="1">
    <citation type="submission" date="2014-11" db="EMBL/GenBank/DDBJ databases">
        <title>Genetic blueprint of the zoonotic pathogen Toxocara canis.</title>
        <authorList>
            <person name="Zhu X.-Q."/>
            <person name="Korhonen P.K."/>
            <person name="Cai H."/>
            <person name="Young N.D."/>
            <person name="Nejsum P."/>
            <person name="von Samson-Himmelstjerna G."/>
            <person name="Boag P.R."/>
            <person name="Tan P."/>
            <person name="Li Q."/>
            <person name="Min J."/>
            <person name="Yang Y."/>
            <person name="Wang X."/>
            <person name="Fang X."/>
            <person name="Hall R.S."/>
            <person name="Hofmann A."/>
            <person name="Sternberg P.W."/>
            <person name="Jex A.R."/>
            <person name="Gasser R.B."/>
        </authorList>
    </citation>
    <scope>NUCLEOTIDE SEQUENCE [LARGE SCALE GENOMIC DNA]</scope>
    <source>
        <strain evidence="5">PN_DK_2014</strain>
    </source>
</reference>
<keyword evidence="6" id="KW-1185">Reference proteome</keyword>
<dbReference type="Pfam" id="PF16544">
    <property type="entry name" value="STAR_dimer"/>
    <property type="match status" value="1"/>
</dbReference>
<evidence type="ECO:0000256" key="2">
    <source>
        <dbReference type="ARBA" id="ARBA00022884"/>
    </source>
</evidence>
<gene>
    <name evidence="5" type="primary">gld-1</name>
    <name evidence="5" type="ORF">Tcan_04802</name>
</gene>
<dbReference type="InterPro" id="IPR004087">
    <property type="entry name" value="KH_dom"/>
</dbReference>
<feature type="domain" description="Protein kinase" evidence="4">
    <location>
        <begin position="298"/>
        <end position="604"/>
    </location>
</feature>
<dbReference type="Gene3D" id="1.20.5.4010">
    <property type="match status" value="1"/>
</dbReference>
<dbReference type="InterPro" id="IPR011009">
    <property type="entry name" value="Kinase-like_dom_sf"/>
</dbReference>
<dbReference type="GO" id="GO:0003729">
    <property type="term" value="F:mRNA binding"/>
    <property type="evidence" value="ECO:0007669"/>
    <property type="project" value="TreeGrafter"/>
</dbReference>
<keyword evidence="2" id="KW-0694">RNA-binding</keyword>
<dbReference type="InterPro" id="IPR036612">
    <property type="entry name" value="KH_dom_type_1_sf"/>
</dbReference>
<sequence>MEGPCPYMCEKFPRQITKGCSDLEPRLGHHASVETLRCRIRAVMDTPAAKGYSHFGQPLVKLRKDIEACHLSGDHVTPRKPLFSPRSEQGSSATPEGISTSDYTTEYLADLIREKRQLEIFQQFFPNIERLMDEEITRVRMVLFDYSFSIEKVNLPEPEGDPITVQEKVYMPCKEHPDYNFVGRLLGPRGMTAKQLEQETGCKIMVRGRGSMRDRRNEELKRGKPNWEHLDDDLHVIVQCEDTPNRVYPKLKICVEQIKKLLVPGREGADDLKRKQLMELAIFSGTYRPGKREGADDLKRKQLMELAIFSGTYRPGKQRMLTLVSPIRQPQSSLPPQPIFVSPVGSPITPANNIGSAPAMNSFTQSSKIDYSVLMNQLPFDGAALRSLSMGNGDYQPQSSAFVAATPLISAAQPYYLVMELVHGGSVDDYLKKKGSKISVTARTQILYEASVGLDYLHSKSCLHRDVACRNLLIDKVVKVADFGMTRHTTNYKIDPNKQMNLRWLAPEVFDRVVNNGYRLKPPELMPRKIGNLMEECIGAEESQPTFSVVVVCLKISVDLSTAEMVGAIRDTMDQLNMMWDEIEMEEAERVTRYHALKKERASLKSLVKDRLKGQREMVDEIYSVAVRLGKEVGEMPGVESGVWDNETLTIVQRRSAEMNAELTELLDRASQWQTDLRRWCSQMGSQWGTDSVRQFANVALDDAHLVLDAAFMEEFSEAHSLAMISYNEWLQQAQLDYQRAASKLEELWELYHVPDGERHLVAAFNPTTSTATDIENIKREVRKLERFLEERLKIYDKIREWKDLWAEKIGYESRANDVKTYINRGGRLQQILQRQRYIAARIPTVLNELKVEAEKYNAAHEPQDAFLIDGQPPWKHIEWIMSEYKAHKELQRRHKKQVACGTTSTTRNMKVANGVSSTPTYTTQQTPRSHFTPRHNSSRELEYCTPIRSRTPAFDAPTSSAASVFSQKTGPATLSPNAVSVPFSPPRSAQKNSEIGSTADFCSRASGPSSPH</sequence>
<dbReference type="FunFam" id="3.30.1370.10:FF:000028">
    <property type="entry name" value="protein quaking isoform X2"/>
    <property type="match status" value="1"/>
</dbReference>
<accession>A0A0B2VUP4</accession>
<dbReference type="SMART" id="SM00219">
    <property type="entry name" value="TyrKc"/>
    <property type="match status" value="1"/>
</dbReference>
<dbReference type="GO" id="GO:0005634">
    <property type="term" value="C:nucleus"/>
    <property type="evidence" value="ECO:0007669"/>
    <property type="project" value="TreeGrafter"/>
</dbReference>
<dbReference type="InterPro" id="IPR001245">
    <property type="entry name" value="Ser-Thr/Tyr_kinase_cat_dom"/>
</dbReference>
<dbReference type="InterPro" id="IPR045071">
    <property type="entry name" value="BBP-like"/>
</dbReference>
<name>A0A0B2VUP4_TOXCA</name>
<dbReference type="OrthoDB" id="6777263at2759"/>
<dbReference type="PROSITE" id="PS50011">
    <property type="entry name" value="PROTEIN_KINASE_DOM"/>
    <property type="match status" value="1"/>
</dbReference>
<dbReference type="InterPro" id="IPR055256">
    <property type="entry name" value="KH_1_KHDC4/BBP-like"/>
</dbReference>
<dbReference type="Proteomes" id="UP000031036">
    <property type="component" value="Unassembled WGS sequence"/>
</dbReference>
<dbReference type="Pfam" id="PF22675">
    <property type="entry name" value="KH-I_KHDC4-BBP"/>
    <property type="match status" value="1"/>
</dbReference>
<dbReference type="STRING" id="6265.A0A0B2VUP4"/>
<evidence type="ECO:0000256" key="3">
    <source>
        <dbReference type="SAM" id="MobiDB-lite"/>
    </source>
</evidence>
<dbReference type="EMBL" id="JPKZ01000797">
    <property type="protein sequence ID" value="KHN85398.1"/>
    <property type="molecule type" value="Genomic_DNA"/>
</dbReference>
<dbReference type="Gene3D" id="1.20.58.1520">
    <property type="match status" value="1"/>
</dbReference>
<evidence type="ECO:0000256" key="1">
    <source>
        <dbReference type="ARBA" id="ARBA00022473"/>
    </source>
</evidence>
<proteinExistence type="predicted"/>
<dbReference type="SUPFAM" id="SSF54791">
    <property type="entry name" value="Eukaryotic type KH-domain (KH-domain type I)"/>
    <property type="match status" value="1"/>
</dbReference>
<evidence type="ECO:0000259" key="4">
    <source>
        <dbReference type="PROSITE" id="PS50011"/>
    </source>
</evidence>
<organism evidence="5 6">
    <name type="scientific">Toxocara canis</name>
    <name type="common">Canine roundworm</name>
    <dbReference type="NCBI Taxonomy" id="6265"/>
    <lineage>
        <taxon>Eukaryota</taxon>
        <taxon>Metazoa</taxon>
        <taxon>Ecdysozoa</taxon>
        <taxon>Nematoda</taxon>
        <taxon>Chromadorea</taxon>
        <taxon>Rhabditida</taxon>
        <taxon>Spirurina</taxon>
        <taxon>Ascaridomorpha</taxon>
        <taxon>Ascaridoidea</taxon>
        <taxon>Toxocaridae</taxon>
        <taxon>Toxocara</taxon>
    </lineage>
</organism>
<evidence type="ECO:0000313" key="5">
    <source>
        <dbReference type="EMBL" id="KHN85398.1"/>
    </source>
</evidence>